<evidence type="ECO:0000256" key="5">
    <source>
        <dbReference type="SAM" id="MobiDB-lite"/>
    </source>
</evidence>
<dbReference type="SUPFAM" id="SSF51004">
    <property type="entry name" value="C-terminal (heme d1) domain of cytochrome cd1-nitrite reductase"/>
    <property type="match status" value="1"/>
</dbReference>
<evidence type="ECO:0000259" key="7">
    <source>
        <dbReference type="Pfam" id="PF22939"/>
    </source>
</evidence>
<keyword evidence="3" id="KW-0677">Repeat</keyword>
<evidence type="ECO:0000259" key="6">
    <source>
        <dbReference type="Pfam" id="PF07819"/>
    </source>
</evidence>
<evidence type="ECO:0000256" key="4">
    <source>
        <dbReference type="RuleBase" id="RU365011"/>
    </source>
</evidence>
<dbReference type="Gene3D" id="3.40.50.1820">
    <property type="entry name" value="alpha/beta hydrolase"/>
    <property type="match status" value="1"/>
</dbReference>
<feature type="domain" description="GPI inositol-deacylase PGAP1-like alpha/beta" evidence="6">
    <location>
        <begin position="148"/>
        <end position="200"/>
    </location>
</feature>
<sequence length="1757" mass="192795">MDQPRKTSFGGFLSRTGTDKPSSKGLGRASTTSSLSLWTTSVELADDEKGVLGLTTLHEPEPLTSPIADIVFVHGLGGGSRKTWSYSPDPTHYWPRAWLPADADFSHVRIHTFGYKADWGERKQSVLDIHGFGQTLLGALRNDPGIRRTGTRIILVGHSMGGCVAKKAYILARQDPTAADLASRVHSIFFLGTPHRGSDMAAVLENMLAVAWGRKPFVTDLIPNSSALSAINDAFRHIAPDIRLWSFYETLPVKSAMNRIVVERHSATLGFHNEEIAAMDADHRHVCKFESPSDPNYKMLRNALLTAVDAIRSFRSETPPTDPSGSLSPLSLSRSALSLSHAEITALLRSFLGTRDSSEGDLVTLQVLKQPGSCQWFTDQLFFSAWKAGTAPGILWLIGRPAAGKSILASHVIEQLKSPNVFCSYFICQHSKTGNSTLSDCFRSLAYQMALQDNLARDALLQLAEDDVTWDKSDETIVWRRIFTTTLFKLPSIARHFWVVDGVDECSCFSSLFAKRFLAALPDELRFFATSRPLEDIERGLLSLGQKRVTIKMLSDTDTVQDMRLLLNTRLAELGRPDNPEDRERVCEKILSKSRGSFLWIRLVLKEFEDVWSDETMEAVLEEAPPDLFAFYRRMAESVTSDKRKVTLAKSILTWVALTSHPLTLQELRCAVKLGVGQTLQNAGKAIPDLCAQLVFVDKNDRVQMIHETVREFLLTQDLGDELSINKKQGHTLLGTLLLKYLCSGVLNSKFSKNQPTVGHSGGFGKLATTSQALDLSMIEYSCRFFSDHLFRSASSDDYLMDALCNFLRNNTVLDWIEQVSAAGDLAVITRTATNLREYVARRTKYVPPTDRGIQLVDGWVTDLIRVTAKFRNQLLTCPSSIHFLIPPLCPSDSFISRRVSRESGHQPAPTGIMVQGIPPGLWDDCLIQIDFRNGQTTATTHGERYFAVGLSTGQILLYDPTSLQCLRYINHPERVRILAFSIGDVLLASCGAKHLVVWESRSGSMRHSFPLISPPLAMIFLGVDEIVLAQQSSILTKWNLQTQENDSIYWKDVGTHSDYNPFLQTVVPTQAPSRAAFLVTPDDVLVAIGYRSHPILIMSILEFRLVGICDTTFDNNGVNDLLFNPNPEFPALVASFQDGSLCVFDYTTQELHLRRAQVHAQSLACSPDGRSLGAGTNQGAVEVYEFERDHHGVTTTLVPVYRTNHPLDQTIRGICFSSDGIRFVDIRGKKGRVWAPASLVRKNMNELESSVDSSEAETAQAFGSKAPSGMMLHTHEHPEITSPVVASSDGSLVIAGKRDGSVVVLSTAEASEIGVLYRHGSGSAVIDIALSASQQTLASVDDAARILVVNFEAPLAVISVHKQLQQGTVLLDRRYQEAVTQILLSSAADRLLVSGRSSAQMWDVISGTIYLAGGETVAAAIGLTPGNSAALTCPVSPALPAPGPGALTVTHRAVFQHPNTAWFVFLWGDLLRIYSWSNFSELTPVHGKRLERPHENSSASGEVADHFAMSTPFNHRPTIKASYHVGNGFVLELLRPSLGASPQLHLWSASSLDPFSAEDTIKPANEANLSRISPNVLSVLGLVGASTLLFLDTSLWVCSTSLQSVTTTTHLPTGAEFQPRGFASRNQTTSRTRATFGSSTPSAWSSSSTLRAMTPAAHARRHFFALGEWRTAAGEFRVTIIVPKHTQPSGRMANGSTAGGRDVGIAFVNGHRLVVINGGFGFSESVAVTTPATTRLISQDIWRVTTGSMHRRAYHW</sequence>
<dbReference type="InterPro" id="IPR056884">
    <property type="entry name" value="NPHP3-like_N"/>
</dbReference>
<reference evidence="9" key="1">
    <citation type="journal article" date="2023" name="Mol. Phylogenet. Evol.">
        <title>Genome-scale phylogeny and comparative genomics of the fungal order Sordariales.</title>
        <authorList>
            <person name="Hensen N."/>
            <person name="Bonometti L."/>
            <person name="Westerberg I."/>
            <person name="Brannstrom I.O."/>
            <person name="Guillou S."/>
            <person name="Cros-Aarteil S."/>
            <person name="Calhoun S."/>
            <person name="Haridas S."/>
            <person name="Kuo A."/>
            <person name="Mondo S."/>
            <person name="Pangilinan J."/>
            <person name="Riley R."/>
            <person name="LaButti K."/>
            <person name="Andreopoulos B."/>
            <person name="Lipzen A."/>
            <person name="Chen C."/>
            <person name="Yan M."/>
            <person name="Daum C."/>
            <person name="Ng V."/>
            <person name="Clum A."/>
            <person name="Steindorff A."/>
            <person name="Ohm R.A."/>
            <person name="Martin F."/>
            <person name="Silar P."/>
            <person name="Natvig D.O."/>
            <person name="Lalanne C."/>
            <person name="Gautier V."/>
            <person name="Ament-Velasquez S.L."/>
            <person name="Kruys A."/>
            <person name="Hutchinson M.I."/>
            <person name="Powell A.J."/>
            <person name="Barry K."/>
            <person name="Miller A.N."/>
            <person name="Grigoriev I.V."/>
            <person name="Debuchy R."/>
            <person name="Gladieux P."/>
            <person name="Hiltunen Thoren M."/>
            <person name="Johannesson H."/>
        </authorList>
    </citation>
    <scope>NUCLEOTIDE SEQUENCE</scope>
    <source>
        <strain evidence="9">CBS 892.96</strain>
    </source>
</reference>
<dbReference type="GO" id="GO:0005789">
    <property type="term" value="C:endoplasmic reticulum membrane"/>
    <property type="evidence" value="ECO:0007669"/>
    <property type="project" value="UniProtKB-SubCell"/>
</dbReference>
<reference evidence="9" key="2">
    <citation type="submission" date="2023-05" db="EMBL/GenBank/DDBJ databases">
        <authorList>
            <consortium name="Lawrence Berkeley National Laboratory"/>
            <person name="Steindorff A."/>
            <person name="Hensen N."/>
            <person name="Bonometti L."/>
            <person name="Westerberg I."/>
            <person name="Brannstrom I.O."/>
            <person name="Guillou S."/>
            <person name="Cros-Aarteil S."/>
            <person name="Calhoun S."/>
            <person name="Haridas S."/>
            <person name="Kuo A."/>
            <person name="Mondo S."/>
            <person name="Pangilinan J."/>
            <person name="Riley R."/>
            <person name="Labutti K."/>
            <person name="Andreopoulos B."/>
            <person name="Lipzen A."/>
            <person name="Chen C."/>
            <person name="Yanf M."/>
            <person name="Daum C."/>
            <person name="Ng V."/>
            <person name="Clum A."/>
            <person name="Ohm R."/>
            <person name="Martin F."/>
            <person name="Silar P."/>
            <person name="Natvig D."/>
            <person name="Lalanne C."/>
            <person name="Gautier V."/>
            <person name="Ament-Velasquez S.L."/>
            <person name="Kruys A."/>
            <person name="Hutchinson M.I."/>
            <person name="Powell A.J."/>
            <person name="Barry K."/>
            <person name="Miller A.N."/>
            <person name="Grigoriev I.V."/>
            <person name="Debuchy R."/>
            <person name="Gladieux P."/>
            <person name="Thoren M.H."/>
            <person name="Johannesson H."/>
        </authorList>
    </citation>
    <scope>NUCLEOTIDE SEQUENCE</scope>
    <source>
        <strain evidence="9">CBS 892.96</strain>
    </source>
</reference>
<dbReference type="InterPro" id="IPR036322">
    <property type="entry name" value="WD40_repeat_dom_sf"/>
</dbReference>
<dbReference type="SUPFAM" id="SSF52540">
    <property type="entry name" value="P-loop containing nucleoside triphosphate hydrolases"/>
    <property type="match status" value="1"/>
</dbReference>
<proteinExistence type="inferred from homology"/>
<evidence type="ECO:0000256" key="3">
    <source>
        <dbReference type="ARBA" id="ARBA00022737"/>
    </source>
</evidence>
<dbReference type="PANTHER" id="PTHR10039:SF16">
    <property type="entry name" value="GPI INOSITOL-DEACYLASE"/>
    <property type="match status" value="1"/>
</dbReference>
<feature type="domain" description="Nephrocystin 3-like N-terminal" evidence="8">
    <location>
        <begin position="372"/>
        <end position="532"/>
    </location>
</feature>
<dbReference type="Pfam" id="PF24883">
    <property type="entry name" value="NPHP3_N"/>
    <property type="match status" value="1"/>
</dbReference>
<feature type="region of interest" description="Disordered" evidence="5">
    <location>
        <begin position="1617"/>
        <end position="1639"/>
    </location>
</feature>
<feature type="region of interest" description="Disordered" evidence="5">
    <location>
        <begin position="1"/>
        <end position="30"/>
    </location>
</feature>
<dbReference type="InterPro" id="IPR027417">
    <property type="entry name" value="P-loop_NTPase"/>
</dbReference>
<dbReference type="GO" id="GO:0015031">
    <property type="term" value="P:protein transport"/>
    <property type="evidence" value="ECO:0007669"/>
    <property type="project" value="UniProtKB-KW"/>
</dbReference>
<protein>
    <recommendedName>
        <fullName evidence="2 4">GPI inositol-deacylase</fullName>
        <ecNumber evidence="4">3.1.-.-</ecNumber>
    </recommendedName>
</protein>
<dbReference type="InterPro" id="IPR054471">
    <property type="entry name" value="GPIID_WHD"/>
</dbReference>
<name>A0AAN6W5B0_9PEZI</name>
<feature type="domain" description="GPI inositol-deacylase winged helix" evidence="7">
    <location>
        <begin position="640"/>
        <end position="725"/>
    </location>
</feature>
<keyword evidence="4" id="KW-0813">Transport</keyword>
<feature type="compositionally biased region" description="Polar residues" evidence="5">
    <location>
        <begin position="1625"/>
        <end position="1638"/>
    </location>
</feature>
<keyword evidence="4" id="KW-0653">Protein transport</keyword>
<comment type="caution">
    <text evidence="9">The sequence shown here is derived from an EMBL/GenBank/DDBJ whole genome shotgun (WGS) entry which is preliminary data.</text>
</comment>
<dbReference type="InterPro" id="IPR012908">
    <property type="entry name" value="PGAP1-ab_dom-like"/>
</dbReference>
<dbReference type="SUPFAM" id="SSF50978">
    <property type="entry name" value="WD40 repeat-like"/>
    <property type="match status" value="1"/>
</dbReference>
<evidence type="ECO:0000313" key="9">
    <source>
        <dbReference type="EMBL" id="KAK4175485.1"/>
    </source>
</evidence>
<dbReference type="InterPro" id="IPR029058">
    <property type="entry name" value="AB_hydrolase_fold"/>
</dbReference>
<dbReference type="InterPro" id="IPR001680">
    <property type="entry name" value="WD40_rpt"/>
</dbReference>
<dbReference type="Gene3D" id="3.40.50.300">
    <property type="entry name" value="P-loop containing nucleotide triphosphate hydrolases"/>
    <property type="match status" value="1"/>
</dbReference>
<dbReference type="GO" id="GO:0016788">
    <property type="term" value="F:hydrolase activity, acting on ester bonds"/>
    <property type="evidence" value="ECO:0007669"/>
    <property type="project" value="InterPro"/>
</dbReference>
<comment type="subcellular location">
    <subcellularLocation>
        <location evidence="4">Endoplasmic reticulum membrane</location>
    </subcellularLocation>
</comment>
<evidence type="ECO:0000259" key="8">
    <source>
        <dbReference type="Pfam" id="PF24883"/>
    </source>
</evidence>
<gene>
    <name evidence="9" type="ORF">QBC36DRAFT_23661</name>
</gene>
<keyword evidence="4" id="KW-0256">Endoplasmic reticulum</keyword>
<comment type="similarity">
    <text evidence="4">Belongs to the GPI inositol-deacylase family.</text>
</comment>
<dbReference type="PANTHER" id="PTHR10039">
    <property type="entry name" value="AMELOGENIN"/>
    <property type="match status" value="1"/>
</dbReference>
<evidence type="ECO:0000313" key="10">
    <source>
        <dbReference type="Proteomes" id="UP001302321"/>
    </source>
</evidence>
<evidence type="ECO:0000256" key="1">
    <source>
        <dbReference type="ARBA" id="ARBA00003496"/>
    </source>
</evidence>
<dbReference type="Gene3D" id="2.130.10.10">
    <property type="entry name" value="YVTN repeat-like/Quinoprotein amine dehydrogenase"/>
    <property type="match status" value="3"/>
</dbReference>
<evidence type="ECO:0000256" key="2">
    <source>
        <dbReference type="ARBA" id="ARBA00015856"/>
    </source>
</evidence>
<dbReference type="InterPro" id="IPR015943">
    <property type="entry name" value="WD40/YVTN_repeat-like_dom_sf"/>
</dbReference>
<keyword evidence="10" id="KW-1185">Reference proteome</keyword>
<dbReference type="SMART" id="SM00320">
    <property type="entry name" value="WD40"/>
    <property type="match status" value="5"/>
</dbReference>
<keyword evidence="4" id="KW-0472">Membrane</keyword>
<comment type="function">
    <text evidence="1 4">Involved in inositol deacylation of GPI-anchored proteins which plays important roles in the quality control and ER-associated degradation of GPI-anchored proteins.</text>
</comment>
<dbReference type="SUPFAM" id="SSF53474">
    <property type="entry name" value="alpha/beta-Hydrolases"/>
    <property type="match status" value="1"/>
</dbReference>
<organism evidence="9 10">
    <name type="scientific">Triangularia setosa</name>
    <dbReference type="NCBI Taxonomy" id="2587417"/>
    <lineage>
        <taxon>Eukaryota</taxon>
        <taxon>Fungi</taxon>
        <taxon>Dikarya</taxon>
        <taxon>Ascomycota</taxon>
        <taxon>Pezizomycotina</taxon>
        <taxon>Sordariomycetes</taxon>
        <taxon>Sordariomycetidae</taxon>
        <taxon>Sordariales</taxon>
        <taxon>Podosporaceae</taxon>
        <taxon>Triangularia</taxon>
    </lineage>
</organism>
<dbReference type="Proteomes" id="UP001302321">
    <property type="component" value="Unassembled WGS sequence"/>
</dbReference>
<accession>A0AAN6W5B0</accession>
<dbReference type="InterPro" id="IPR011048">
    <property type="entry name" value="Haem_d1_sf"/>
</dbReference>
<dbReference type="Pfam" id="PF07819">
    <property type="entry name" value="PGAP1"/>
    <property type="match status" value="1"/>
</dbReference>
<dbReference type="Pfam" id="PF22939">
    <property type="entry name" value="WHD_GPIID"/>
    <property type="match status" value="1"/>
</dbReference>
<dbReference type="EMBL" id="MU866232">
    <property type="protein sequence ID" value="KAK4175485.1"/>
    <property type="molecule type" value="Genomic_DNA"/>
</dbReference>
<dbReference type="EC" id="3.1.-.-" evidence="4"/>
<keyword evidence="4" id="KW-0378">Hydrolase</keyword>